<feature type="transmembrane region" description="Helical" evidence="1">
    <location>
        <begin position="306"/>
        <end position="326"/>
    </location>
</feature>
<dbReference type="HOGENOM" id="CLU_590200_0_0_10"/>
<dbReference type="Proteomes" id="UP000008461">
    <property type="component" value="Chromosome"/>
</dbReference>
<name>F4KPX6_HALH1</name>
<reference key="2">
    <citation type="submission" date="2011-04" db="EMBL/GenBank/DDBJ databases">
        <title>Complete sequence of chromosome of Haliscomenobacter hydrossis DSM 1100.</title>
        <authorList>
            <consortium name="US DOE Joint Genome Institute (JGI-PGF)"/>
            <person name="Lucas S."/>
            <person name="Han J."/>
            <person name="Lapidus A."/>
            <person name="Bruce D."/>
            <person name="Goodwin L."/>
            <person name="Pitluck S."/>
            <person name="Peters L."/>
            <person name="Kyrpides N."/>
            <person name="Mavromatis K."/>
            <person name="Ivanova N."/>
            <person name="Ovchinnikova G."/>
            <person name="Pagani I."/>
            <person name="Daligault H."/>
            <person name="Detter J.C."/>
            <person name="Han C."/>
            <person name="Land M."/>
            <person name="Hauser L."/>
            <person name="Markowitz V."/>
            <person name="Cheng J.-F."/>
            <person name="Hugenholtz P."/>
            <person name="Woyke T."/>
            <person name="Wu D."/>
            <person name="Verbarg S."/>
            <person name="Frueling A."/>
            <person name="Brambilla E."/>
            <person name="Klenk H.-P."/>
            <person name="Eisen J.A."/>
        </authorList>
    </citation>
    <scope>NUCLEOTIDE SEQUENCE</scope>
    <source>
        <strain>DSM 1100</strain>
    </source>
</reference>
<dbReference type="KEGG" id="hhy:Halhy_5355"/>
<accession>F4KPX6</accession>
<gene>
    <name evidence="2" type="ordered locus">Halhy_5355</name>
</gene>
<feature type="transmembrane region" description="Helical" evidence="1">
    <location>
        <begin position="276"/>
        <end position="294"/>
    </location>
</feature>
<reference evidence="2 3" key="1">
    <citation type="journal article" date="2011" name="Stand. Genomic Sci.">
        <title>Complete genome sequence of Haliscomenobacter hydrossis type strain (O).</title>
        <authorList>
            <consortium name="US DOE Joint Genome Institute (JGI-PGF)"/>
            <person name="Daligault H."/>
            <person name="Lapidus A."/>
            <person name="Zeytun A."/>
            <person name="Nolan M."/>
            <person name="Lucas S."/>
            <person name="Del Rio T.G."/>
            <person name="Tice H."/>
            <person name="Cheng J.F."/>
            <person name="Tapia R."/>
            <person name="Han C."/>
            <person name="Goodwin L."/>
            <person name="Pitluck S."/>
            <person name="Liolios K."/>
            <person name="Pagani I."/>
            <person name="Ivanova N."/>
            <person name="Huntemann M."/>
            <person name="Mavromatis K."/>
            <person name="Mikhailova N."/>
            <person name="Pati A."/>
            <person name="Chen A."/>
            <person name="Palaniappan K."/>
            <person name="Land M."/>
            <person name="Hauser L."/>
            <person name="Brambilla E.M."/>
            <person name="Rohde M."/>
            <person name="Verbarg S."/>
            <person name="Goker M."/>
            <person name="Bristow J."/>
            <person name="Eisen J.A."/>
            <person name="Markowitz V."/>
            <person name="Hugenholtz P."/>
            <person name="Kyrpides N.C."/>
            <person name="Klenk H.P."/>
            <person name="Woyke T."/>
        </authorList>
    </citation>
    <scope>NUCLEOTIDE SEQUENCE [LARGE SCALE GENOMIC DNA]</scope>
    <source>
        <strain evidence="3">ATCC 27775 / DSM 1100 / LMG 10767 / O</strain>
    </source>
</reference>
<feature type="transmembrane region" description="Helical" evidence="1">
    <location>
        <begin position="196"/>
        <end position="219"/>
    </location>
</feature>
<keyword evidence="1" id="KW-0812">Transmembrane</keyword>
<dbReference type="EMBL" id="CP002691">
    <property type="protein sequence ID" value="AEE53180.1"/>
    <property type="molecule type" value="Genomic_DNA"/>
</dbReference>
<dbReference type="RefSeq" id="WP_013767714.1">
    <property type="nucleotide sequence ID" value="NC_015510.1"/>
</dbReference>
<organism evidence="2 3">
    <name type="scientific">Haliscomenobacter hydrossis (strain ATCC 27775 / DSM 1100 / LMG 10767 / O)</name>
    <dbReference type="NCBI Taxonomy" id="760192"/>
    <lineage>
        <taxon>Bacteria</taxon>
        <taxon>Pseudomonadati</taxon>
        <taxon>Bacteroidota</taxon>
        <taxon>Saprospiria</taxon>
        <taxon>Saprospirales</taxon>
        <taxon>Haliscomenobacteraceae</taxon>
        <taxon>Haliscomenobacter</taxon>
    </lineage>
</organism>
<feature type="transmembrane region" description="Helical" evidence="1">
    <location>
        <begin position="253"/>
        <end position="269"/>
    </location>
</feature>
<protein>
    <recommendedName>
        <fullName evidence="4">Glycosyltransferase RgtA/B/C/D-like domain-containing protein</fullName>
    </recommendedName>
</protein>
<keyword evidence="1" id="KW-0472">Membrane</keyword>
<evidence type="ECO:0008006" key="4">
    <source>
        <dbReference type="Google" id="ProtNLM"/>
    </source>
</evidence>
<feature type="transmembrane region" description="Helical" evidence="1">
    <location>
        <begin position="333"/>
        <end position="351"/>
    </location>
</feature>
<keyword evidence="1" id="KW-1133">Transmembrane helix</keyword>
<dbReference type="AlphaFoldDB" id="F4KPX6"/>
<proteinExistence type="predicted"/>
<evidence type="ECO:0000256" key="1">
    <source>
        <dbReference type="SAM" id="Phobius"/>
    </source>
</evidence>
<dbReference type="eggNOG" id="ENOG502ZQ1F">
    <property type="taxonomic scope" value="Bacteria"/>
</dbReference>
<feature type="transmembrane region" description="Helical" evidence="1">
    <location>
        <begin position="71"/>
        <end position="96"/>
    </location>
</feature>
<dbReference type="STRING" id="760192.Halhy_5355"/>
<keyword evidence="3" id="KW-1185">Reference proteome</keyword>
<dbReference type="OrthoDB" id="860538at2"/>
<sequence length="463" mass="53982">MQTKHVLIFGLLGYLALGTLAAYFYQERTIFLDSSFILFSIASTGEFAIQANRFGSALTQFFPWLGVNLHLPIRAVMILYSVGIVFYYFLCFYAAFKWLKNSKLALSILLINTFMVSYTFWWMQIEFAQGIALSVVFLAFMTRERQWQDYTAVEISAFFLLLVTLLYFHPLMPFLLIYLLLFGLIDEQLKLPKKQLWTVAILSGVILFFKNYVMTIAAYDDQADRGISNFSTLPNYFDIQSNYNFIEYCQKDYYLLPLGLLACLIVLSVQRKWKKLLLLTGMFFGYLLLVNVSYYQGMPQFHIESFYLPLSVFVILPLVFDVFPLIKKRPIMLTLLGLILCIRIVHIGSLHKPYSNRLALQNKMLDKLEKLDSKKLVLDQKDVPLDTLIMSWGSSFEFWLLSSLRNPEAPRSIVIDEDPARFDWTMSNNSAFFTEWGIYNYGDLPKRYFNFTDIGYYQKAKLE</sequence>
<feature type="transmembrane region" description="Helical" evidence="1">
    <location>
        <begin position="6"/>
        <end position="25"/>
    </location>
</feature>
<evidence type="ECO:0000313" key="2">
    <source>
        <dbReference type="EMBL" id="AEE53180.1"/>
    </source>
</evidence>
<feature type="transmembrane region" description="Helical" evidence="1">
    <location>
        <begin position="108"/>
        <end position="138"/>
    </location>
</feature>
<feature type="transmembrane region" description="Helical" evidence="1">
    <location>
        <begin position="158"/>
        <end position="184"/>
    </location>
</feature>
<evidence type="ECO:0000313" key="3">
    <source>
        <dbReference type="Proteomes" id="UP000008461"/>
    </source>
</evidence>